<evidence type="ECO:0000313" key="3">
    <source>
        <dbReference type="Proteomes" id="UP000295063"/>
    </source>
</evidence>
<organism evidence="2 3">
    <name type="scientific">Anaerospora hongkongensis</name>
    <dbReference type="NCBI Taxonomy" id="244830"/>
    <lineage>
        <taxon>Bacteria</taxon>
        <taxon>Bacillati</taxon>
        <taxon>Bacillota</taxon>
        <taxon>Negativicutes</taxon>
        <taxon>Selenomonadales</taxon>
        <taxon>Sporomusaceae</taxon>
        <taxon>Anaerospora</taxon>
    </lineage>
</organism>
<dbReference type="RefSeq" id="WP_207900673.1">
    <property type="nucleotide sequence ID" value="NZ_SLUI01000004.1"/>
</dbReference>
<dbReference type="EMBL" id="SLUI01000004">
    <property type="protein sequence ID" value="TCL38057.1"/>
    <property type="molecule type" value="Genomic_DNA"/>
</dbReference>
<dbReference type="Proteomes" id="UP000295063">
    <property type="component" value="Unassembled WGS sequence"/>
</dbReference>
<protein>
    <submittedName>
        <fullName evidence="2">DinB family protein</fullName>
    </submittedName>
</protein>
<proteinExistence type="predicted"/>
<comment type="caution">
    <text evidence="2">The sequence shown here is derived from an EMBL/GenBank/DDBJ whole genome shotgun (WGS) entry which is preliminary data.</text>
</comment>
<dbReference type="Gene3D" id="1.20.120.450">
    <property type="entry name" value="dinb family like domain"/>
    <property type="match status" value="1"/>
</dbReference>
<reference evidence="2 3" key="1">
    <citation type="submission" date="2019-03" db="EMBL/GenBank/DDBJ databases">
        <title>Genomic Encyclopedia of Type Strains, Phase IV (KMG-IV): sequencing the most valuable type-strain genomes for metagenomic binning, comparative biology and taxonomic classification.</title>
        <authorList>
            <person name="Goeker M."/>
        </authorList>
    </citation>
    <scope>NUCLEOTIDE SEQUENCE [LARGE SCALE GENOMIC DNA]</scope>
    <source>
        <strain evidence="2 3">DSM 15969</strain>
    </source>
</reference>
<keyword evidence="3" id="KW-1185">Reference proteome</keyword>
<accession>A0A4V2Q8S0</accession>
<evidence type="ECO:0000259" key="1">
    <source>
        <dbReference type="Pfam" id="PF12867"/>
    </source>
</evidence>
<dbReference type="InterPro" id="IPR034660">
    <property type="entry name" value="DinB/YfiT-like"/>
</dbReference>
<dbReference type="AlphaFoldDB" id="A0A4V2Q8S0"/>
<name>A0A4V2Q8S0_9FIRM</name>
<feature type="domain" description="DinB-like" evidence="1">
    <location>
        <begin position="7"/>
        <end position="115"/>
    </location>
</feature>
<sequence length="160" mass="18310">MPTIKDETIAWCLWHITRIEDITMNILVANETQIIYKGNWLEKLGVTVCDTGNSMTDEEIIDLSSRLSMQELRQYRIAVGRTTREIITSLQPADLKGKIKSDRLQRILDEGAVLNVVGANWLIDFWGRKNVAGILLMPVTRHQMVHLNAAMHLKKKCQLQ</sequence>
<gene>
    <name evidence="2" type="ORF">EV210_10423</name>
</gene>
<evidence type="ECO:0000313" key="2">
    <source>
        <dbReference type="EMBL" id="TCL38057.1"/>
    </source>
</evidence>
<dbReference type="InterPro" id="IPR024775">
    <property type="entry name" value="DinB-like"/>
</dbReference>
<dbReference type="Pfam" id="PF12867">
    <property type="entry name" value="DinB_2"/>
    <property type="match status" value="1"/>
</dbReference>